<dbReference type="GO" id="GO:0016709">
    <property type="term" value="F:oxidoreductase activity, acting on paired donors, with incorporation or reduction of molecular oxygen, NAD(P)H as one donor, and incorporation of one atom of oxygen"/>
    <property type="evidence" value="ECO:0007669"/>
    <property type="project" value="UniProtKB-ARBA"/>
</dbReference>
<reference evidence="6" key="1">
    <citation type="submission" date="2023-03" db="EMBL/GenBank/DDBJ databases">
        <title>Massive genome expansion in bonnet fungi (Mycena s.s.) driven by repeated elements and novel gene families across ecological guilds.</title>
        <authorList>
            <consortium name="Lawrence Berkeley National Laboratory"/>
            <person name="Harder C.B."/>
            <person name="Miyauchi S."/>
            <person name="Viragh M."/>
            <person name="Kuo A."/>
            <person name="Thoen E."/>
            <person name="Andreopoulos B."/>
            <person name="Lu D."/>
            <person name="Skrede I."/>
            <person name="Drula E."/>
            <person name="Henrissat B."/>
            <person name="Morin E."/>
            <person name="Kohler A."/>
            <person name="Barry K."/>
            <person name="LaButti K."/>
            <person name="Morin E."/>
            <person name="Salamov A."/>
            <person name="Lipzen A."/>
            <person name="Mereny Z."/>
            <person name="Hegedus B."/>
            <person name="Baldrian P."/>
            <person name="Stursova M."/>
            <person name="Weitz H."/>
            <person name="Taylor A."/>
            <person name="Grigoriev I.V."/>
            <person name="Nagy L.G."/>
            <person name="Martin F."/>
            <person name="Kauserud H."/>
        </authorList>
    </citation>
    <scope>NUCLEOTIDE SEQUENCE</scope>
    <source>
        <strain evidence="6">CBHHK188m</strain>
    </source>
</reference>
<keyword evidence="4" id="KW-0560">Oxidoreductase</keyword>
<evidence type="ECO:0000256" key="4">
    <source>
        <dbReference type="ARBA" id="ARBA00023002"/>
    </source>
</evidence>
<dbReference type="InterPro" id="IPR050641">
    <property type="entry name" value="RIFMO-like"/>
</dbReference>
<evidence type="ECO:0000313" key="7">
    <source>
        <dbReference type="Proteomes" id="UP001215280"/>
    </source>
</evidence>
<keyword evidence="3" id="KW-0274">FAD</keyword>
<dbReference type="GO" id="GO:0071949">
    <property type="term" value="F:FAD binding"/>
    <property type="evidence" value="ECO:0007669"/>
    <property type="project" value="InterPro"/>
</dbReference>
<sequence>QGMNSSVQDSFNLGWKLAYVLGLSSPDFLSSYAEERLPVIVAMLNKTTELHTKAVKFDNLVNESYWQRQKSLRINY</sequence>
<feature type="non-terminal residue" evidence="6">
    <location>
        <position position="1"/>
    </location>
</feature>
<keyword evidence="2" id="KW-0285">Flavoprotein</keyword>
<dbReference type="PANTHER" id="PTHR43004:SF19">
    <property type="entry name" value="BINDING MONOOXYGENASE, PUTATIVE (JCVI)-RELATED"/>
    <property type="match status" value="1"/>
</dbReference>
<organism evidence="6 7">
    <name type="scientific">Mycena maculata</name>
    <dbReference type="NCBI Taxonomy" id="230809"/>
    <lineage>
        <taxon>Eukaryota</taxon>
        <taxon>Fungi</taxon>
        <taxon>Dikarya</taxon>
        <taxon>Basidiomycota</taxon>
        <taxon>Agaricomycotina</taxon>
        <taxon>Agaricomycetes</taxon>
        <taxon>Agaricomycetidae</taxon>
        <taxon>Agaricales</taxon>
        <taxon>Marasmiineae</taxon>
        <taxon>Mycenaceae</taxon>
        <taxon>Mycena</taxon>
    </lineage>
</organism>
<protein>
    <recommendedName>
        <fullName evidence="5">FAD-binding domain-containing protein</fullName>
    </recommendedName>
</protein>
<dbReference type="InterPro" id="IPR036188">
    <property type="entry name" value="FAD/NAD-bd_sf"/>
</dbReference>
<evidence type="ECO:0000259" key="5">
    <source>
        <dbReference type="Pfam" id="PF01494"/>
    </source>
</evidence>
<proteinExistence type="predicted"/>
<dbReference type="AlphaFoldDB" id="A0AAD7NJ99"/>
<dbReference type="Gene3D" id="3.50.50.60">
    <property type="entry name" value="FAD/NAD(P)-binding domain"/>
    <property type="match status" value="1"/>
</dbReference>
<keyword evidence="7" id="KW-1185">Reference proteome</keyword>
<dbReference type="Proteomes" id="UP001215280">
    <property type="component" value="Unassembled WGS sequence"/>
</dbReference>
<feature type="domain" description="FAD-binding" evidence="5">
    <location>
        <begin position="1"/>
        <end position="46"/>
    </location>
</feature>
<evidence type="ECO:0000313" key="6">
    <source>
        <dbReference type="EMBL" id="KAJ7763521.1"/>
    </source>
</evidence>
<name>A0AAD7NJ99_9AGAR</name>
<evidence type="ECO:0000256" key="3">
    <source>
        <dbReference type="ARBA" id="ARBA00022827"/>
    </source>
</evidence>
<comment type="cofactor">
    <cofactor evidence="1">
        <name>FAD</name>
        <dbReference type="ChEBI" id="CHEBI:57692"/>
    </cofactor>
</comment>
<gene>
    <name evidence="6" type="ORF">DFH07DRAFT_738774</name>
</gene>
<dbReference type="SUPFAM" id="SSF51905">
    <property type="entry name" value="FAD/NAD(P)-binding domain"/>
    <property type="match status" value="1"/>
</dbReference>
<dbReference type="InterPro" id="IPR002938">
    <property type="entry name" value="FAD-bd"/>
</dbReference>
<comment type="caution">
    <text evidence="6">The sequence shown here is derived from an EMBL/GenBank/DDBJ whole genome shotgun (WGS) entry which is preliminary data.</text>
</comment>
<evidence type="ECO:0000256" key="2">
    <source>
        <dbReference type="ARBA" id="ARBA00022630"/>
    </source>
</evidence>
<dbReference type="Pfam" id="PF01494">
    <property type="entry name" value="FAD_binding_3"/>
    <property type="match status" value="1"/>
</dbReference>
<evidence type="ECO:0000256" key="1">
    <source>
        <dbReference type="ARBA" id="ARBA00001974"/>
    </source>
</evidence>
<accession>A0AAD7NJ99</accession>
<dbReference type="EMBL" id="JARJLG010000040">
    <property type="protein sequence ID" value="KAJ7763521.1"/>
    <property type="molecule type" value="Genomic_DNA"/>
</dbReference>
<dbReference type="PANTHER" id="PTHR43004">
    <property type="entry name" value="TRK SYSTEM POTASSIUM UPTAKE PROTEIN"/>
    <property type="match status" value="1"/>
</dbReference>